<dbReference type="PANTHER" id="PTHR37483:SF1">
    <property type="entry name" value="UPF0125 PROTEIN RATB"/>
    <property type="match status" value="1"/>
</dbReference>
<feature type="region of interest" description="Disordered" evidence="3">
    <location>
        <begin position="86"/>
        <end position="111"/>
    </location>
</feature>
<organism evidence="4 5">
    <name type="scientific">Paracandidimonas soli</name>
    <dbReference type="NCBI Taxonomy" id="1917182"/>
    <lineage>
        <taxon>Bacteria</taxon>
        <taxon>Pseudomonadati</taxon>
        <taxon>Pseudomonadota</taxon>
        <taxon>Betaproteobacteria</taxon>
        <taxon>Burkholderiales</taxon>
        <taxon>Alcaligenaceae</taxon>
        <taxon>Paracandidimonas</taxon>
    </lineage>
</organism>
<feature type="compositionally biased region" description="Basic residues" evidence="3">
    <location>
        <begin position="91"/>
        <end position="101"/>
    </location>
</feature>
<evidence type="ECO:0000313" key="4">
    <source>
        <dbReference type="EMBL" id="TCV01765.1"/>
    </source>
</evidence>
<evidence type="ECO:0000256" key="2">
    <source>
        <dbReference type="HAMAP-Rule" id="MF_00460"/>
    </source>
</evidence>
<dbReference type="Proteomes" id="UP000294692">
    <property type="component" value="Unassembled WGS sequence"/>
</dbReference>
<dbReference type="InterPro" id="IPR016155">
    <property type="entry name" value="Mopterin_synth/thiamin_S_b"/>
</dbReference>
<gene>
    <name evidence="4" type="ORF">EV686_102478</name>
</gene>
<keyword evidence="5" id="KW-1185">Reference proteome</keyword>
<comment type="caution">
    <text evidence="4">The sequence shown here is derived from an EMBL/GenBank/DDBJ whole genome shotgun (WGS) entry which is preliminary data.</text>
</comment>
<evidence type="ECO:0000313" key="5">
    <source>
        <dbReference type="Proteomes" id="UP000294692"/>
    </source>
</evidence>
<dbReference type="SUPFAM" id="SSF54285">
    <property type="entry name" value="MoaD/ThiS"/>
    <property type="match status" value="1"/>
</dbReference>
<dbReference type="HAMAP" id="MF_00460">
    <property type="entry name" value="UPF0125_RnfH"/>
    <property type="match status" value="1"/>
</dbReference>
<evidence type="ECO:0000256" key="3">
    <source>
        <dbReference type="SAM" id="MobiDB-lite"/>
    </source>
</evidence>
<dbReference type="EMBL" id="SMBX01000002">
    <property type="protein sequence ID" value="TCV01765.1"/>
    <property type="molecule type" value="Genomic_DNA"/>
</dbReference>
<sequence length="111" mass="12481">MANKGAAQLQVELIHAASSGRIWRQTLEVAAGSTIQQALQGSDFHREFPDISQSTLETGIYGQACSPDRIVAEGDRIEIYRPLRFDPMESRRRRAEHKRRQQAQSRKGSSS</sequence>
<dbReference type="PANTHER" id="PTHR37483">
    <property type="entry name" value="UPF0125 PROTEIN RATB"/>
    <property type="match status" value="1"/>
</dbReference>
<accession>A0A4R3VG04</accession>
<dbReference type="InterPro" id="IPR005346">
    <property type="entry name" value="RnfH"/>
</dbReference>
<dbReference type="OrthoDB" id="9796575at2"/>
<proteinExistence type="inferred from homology"/>
<dbReference type="AlphaFoldDB" id="A0A4R3VG04"/>
<comment type="similarity">
    <text evidence="1 2">Belongs to the UPF0125 (RnfH) family.</text>
</comment>
<dbReference type="Pfam" id="PF03658">
    <property type="entry name" value="Ub-RnfH"/>
    <property type="match status" value="1"/>
</dbReference>
<dbReference type="InterPro" id="IPR037021">
    <property type="entry name" value="RnfH_sf"/>
</dbReference>
<evidence type="ECO:0000256" key="1">
    <source>
        <dbReference type="ARBA" id="ARBA00010645"/>
    </source>
</evidence>
<protein>
    <recommendedName>
        <fullName evidence="2">UPF0125 protein EV686_102478</fullName>
    </recommendedName>
</protein>
<dbReference type="NCBIfam" id="NF002490">
    <property type="entry name" value="PRK01777.1"/>
    <property type="match status" value="1"/>
</dbReference>
<reference evidence="4 5" key="1">
    <citation type="submission" date="2019-03" db="EMBL/GenBank/DDBJ databases">
        <title>Genomic Encyclopedia of Type Strains, Phase IV (KMG-IV): sequencing the most valuable type-strain genomes for metagenomic binning, comparative biology and taxonomic classification.</title>
        <authorList>
            <person name="Goeker M."/>
        </authorList>
    </citation>
    <scope>NUCLEOTIDE SEQUENCE [LARGE SCALE GENOMIC DNA]</scope>
    <source>
        <strain evidence="4 5">DSM 100048</strain>
    </source>
</reference>
<dbReference type="RefSeq" id="WP_132474554.1">
    <property type="nucleotide sequence ID" value="NZ_JBHRVM010000001.1"/>
</dbReference>
<dbReference type="Gene3D" id="3.10.20.280">
    <property type="entry name" value="RnfH-like"/>
    <property type="match status" value="1"/>
</dbReference>
<name>A0A4R3VG04_9BURK</name>